<evidence type="ECO:0000256" key="5">
    <source>
        <dbReference type="ARBA" id="ARBA00022617"/>
    </source>
</evidence>
<evidence type="ECO:0000256" key="9">
    <source>
        <dbReference type="ARBA" id="ARBA00023002"/>
    </source>
</evidence>
<feature type="region of interest" description="Disordered" evidence="13">
    <location>
        <begin position="1"/>
        <end position="20"/>
    </location>
</feature>
<evidence type="ECO:0000313" key="14">
    <source>
        <dbReference type="EMBL" id="OXA48960.1"/>
    </source>
</evidence>
<keyword evidence="6" id="KW-0479">Metal-binding</keyword>
<protein>
    <submittedName>
        <fullName evidence="14">Putative cytochrome P450 313a4</fullName>
    </submittedName>
</protein>
<evidence type="ECO:0000256" key="4">
    <source>
        <dbReference type="ARBA" id="ARBA00010617"/>
    </source>
</evidence>
<gene>
    <name evidence="14" type="ORF">Fcan01_16699</name>
</gene>
<keyword evidence="8" id="KW-0492">Microsome</keyword>
<comment type="cofactor">
    <cofactor evidence="1">
        <name>heme</name>
        <dbReference type="ChEBI" id="CHEBI:30413"/>
    </cofactor>
</comment>
<evidence type="ECO:0000256" key="1">
    <source>
        <dbReference type="ARBA" id="ARBA00001971"/>
    </source>
</evidence>
<dbReference type="GO" id="GO:0020037">
    <property type="term" value="F:heme binding"/>
    <property type="evidence" value="ECO:0007669"/>
    <property type="project" value="InterPro"/>
</dbReference>
<name>A0A226DV65_FOLCA</name>
<dbReference type="GO" id="GO:0016705">
    <property type="term" value="F:oxidoreductase activity, acting on paired donors, with incorporation or reduction of molecular oxygen"/>
    <property type="evidence" value="ECO:0007669"/>
    <property type="project" value="InterPro"/>
</dbReference>
<keyword evidence="9" id="KW-0560">Oxidoreductase</keyword>
<sequence>MENSILISTNKGGKWKSQRRTLSPGLNSNLTDDFLQSFHTQTKYLLEALEKECYNGIEFIPDELMGKFAIGNTFESFLDWETSVNFFNDDLPGFYEVFRRVLHLIFVPATKPIYQISVMWRLSGYEKELREMLSFIRVCWSRQHMLDKMEEFRRQENNGDLGEKMKYAHILYTKWDDPDEIFYQFLTIVAGAVESTESVMGSTLLYIAKFPEVQRKVYEEAKRVIGDDSERKLSVDDVSRLTYLEMVINETMRLITPGTVNNRYVGEDLDLGKRYVMMEMKVALAKIVHKYEIFSSLAHIDDYDFEFCPFVRVKGGVKIRLEGRRSQVEI</sequence>
<dbReference type="GO" id="GO:0005789">
    <property type="term" value="C:endoplasmic reticulum membrane"/>
    <property type="evidence" value="ECO:0007669"/>
    <property type="project" value="UniProtKB-SubCell"/>
</dbReference>
<dbReference type="InterPro" id="IPR001128">
    <property type="entry name" value="Cyt_P450"/>
</dbReference>
<organism evidence="14 15">
    <name type="scientific">Folsomia candida</name>
    <name type="common">Springtail</name>
    <dbReference type="NCBI Taxonomy" id="158441"/>
    <lineage>
        <taxon>Eukaryota</taxon>
        <taxon>Metazoa</taxon>
        <taxon>Ecdysozoa</taxon>
        <taxon>Arthropoda</taxon>
        <taxon>Hexapoda</taxon>
        <taxon>Collembola</taxon>
        <taxon>Entomobryomorpha</taxon>
        <taxon>Isotomoidea</taxon>
        <taxon>Isotomidae</taxon>
        <taxon>Proisotominae</taxon>
        <taxon>Folsomia</taxon>
    </lineage>
</organism>
<evidence type="ECO:0000256" key="13">
    <source>
        <dbReference type="SAM" id="MobiDB-lite"/>
    </source>
</evidence>
<feature type="compositionally biased region" description="Polar residues" evidence="13">
    <location>
        <begin position="1"/>
        <end position="11"/>
    </location>
</feature>
<proteinExistence type="inferred from homology"/>
<evidence type="ECO:0000313" key="15">
    <source>
        <dbReference type="Proteomes" id="UP000198287"/>
    </source>
</evidence>
<dbReference type="PANTHER" id="PTHR24291">
    <property type="entry name" value="CYTOCHROME P450 FAMILY 4"/>
    <property type="match status" value="1"/>
</dbReference>
<dbReference type="GO" id="GO:0004497">
    <property type="term" value="F:monooxygenase activity"/>
    <property type="evidence" value="ECO:0007669"/>
    <property type="project" value="UniProtKB-KW"/>
</dbReference>
<keyword evidence="11" id="KW-0503">Monooxygenase</keyword>
<dbReference type="InterPro" id="IPR036396">
    <property type="entry name" value="Cyt_P450_sf"/>
</dbReference>
<evidence type="ECO:0000256" key="7">
    <source>
        <dbReference type="ARBA" id="ARBA00022824"/>
    </source>
</evidence>
<reference evidence="14 15" key="1">
    <citation type="submission" date="2015-12" db="EMBL/GenBank/DDBJ databases">
        <title>The genome of Folsomia candida.</title>
        <authorList>
            <person name="Faddeeva A."/>
            <person name="Derks M.F."/>
            <person name="Anvar Y."/>
            <person name="Smit S."/>
            <person name="Van Straalen N."/>
            <person name="Roelofs D."/>
        </authorList>
    </citation>
    <scope>NUCLEOTIDE SEQUENCE [LARGE SCALE GENOMIC DNA]</scope>
    <source>
        <strain evidence="14 15">VU population</strain>
        <tissue evidence="14">Whole body</tissue>
    </source>
</reference>
<dbReference type="Proteomes" id="UP000198287">
    <property type="component" value="Unassembled WGS sequence"/>
</dbReference>
<evidence type="ECO:0000256" key="3">
    <source>
        <dbReference type="ARBA" id="ARBA00004586"/>
    </source>
</evidence>
<evidence type="ECO:0000256" key="10">
    <source>
        <dbReference type="ARBA" id="ARBA00023004"/>
    </source>
</evidence>
<dbReference type="GO" id="GO:0005506">
    <property type="term" value="F:iron ion binding"/>
    <property type="evidence" value="ECO:0007669"/>
    <property type="project" value="InterPro"/>
</dbReference>
<evidence type="ECO:0000256" key="6">
    <source>
        <dbReference type="ARBA" id="ARBA00022723"/>
    </source>
</evidence>
<dbReference type="OrthoDB" id="1470350at2759"/>
<dbReference type="Pfam" id="PF00067">
    <property type="entry name" value="p450"/>
    <property type="match status" value="1"/>
</dbReference>
<accession>A0A226DV65</accession>
<evidence type="ECO:0000256" key="2">
    <source>
        <dbReference type="ARBA" id="ARBA00004524"/>
    </source>
</evidence>
<dbReference type="InterPro" id="IPR050196">
    <property type="entry name" value="Cytochrome_P450_Monoox"/>
</dbReference>
<dbReference type="SUPFAM" id="SSF48264">
    <property type="entry name" value="Cytochrome P450"/>
    <property type="match status" value="1"/>
</dbReference>
<dbReference type="AlphaFoldDB" id="A0A226DV65"/>
<comment type="subcellular location">
    <subcellularLocation>
        <location evidence="3">Endoplasmic reticulum membrane</location>
    </subcellularLocation>
    <subcellularLocation>
        <location evidence="2">Microsome membrane</location>
    </subcellularLocation>
</comment>
<keyword evidence="5" id="KW-0349">Heme</keyword>
<dbReference type="PANTHER" id="PTHR24291:SF189">
    <property type="entry name" value="CYTOCHROME P450 4C3-RELATED"/>
    <property type="match status" value="1"/>
</dbReference>
<evidence type="ECO:0000256" key="11">
    <source>
        <dbReference type="ARBA" id="ARBA00023033"/>
    </source>
</evidence>
<comment type="similarity">
    <text evidence="4">Belongs to the cytochrome P450 family.</text>
</comment>
<keyword evidence="10" id="KW-0408">Iron</keyword>
<comment type="caution">
    <text evidence="14">The sequence shown here is derived from an EMBL/GenBank/DDBJ whole genome shotgun (WGS) entry which is preliminary data.</text>
</comment>
<dbReference type="Gene3D" id="1.10.630.10">
    <property type="entry name" value="Cytochrome P450"/>
    <property type="match status" value="1"/>
</dbReference>
<keyword evidence="7" id="KW-0256">Endoplasmic reticulum</keyword>
<keyword evidence="15" id="KW-1185">Reference proteome</keyword>
<keyword evidence="12" id="KW-0472">Membrane</keyword>
<dbReference type="EMBL" id="LNIX01000011">
    <property type="protein sequence ID" value="OXA48960.1"/>
    <property type="molecule type" value="Genomic_DNA"/>
</dbReference>
<evidence type="ECO:0000256" key="8">
    <source>
        <dbReference type="ARBA" id="ARBA00022848"/>
    </source>
</evidence>
<evidence type="ECO:0000256" key="12">
    <source>
        <dbReference type="ARBA" id="ARBA00023136"/>
    </source>
</evidence>